<dbReference type="GO" id="GO:0020037">
    <property type="term" value="F:heme binding"/>
    <property type="evidence" value="ECO:0007669"/>
    <property type="project" value="InterPro"/>
</dbReference>
<keyword evidence="3 7" id="KW-0479">Metal-binding</keyword>
<accession>S9Q147</accession>
<dbReference type="CDD" id="cd11078">
    <property type="entry name" value="CYP130-like"/>
    <property type="match status" value="1"/>
</dbReference>
<keyword evidence="5 7" id="KW-0408">Iron</keyword>
<evidence type="ECO:0000313" key="8">
    <source>
        <dbReference type="EMBL" id="EPX54984.1"/>
    </source>
</evidence>
<evidence type="ECO:0000256" key="3">
    <source>
        <dbReference type="ARBA" id="ARBA00022723"/>
    </source>
</evidence>
<dbReference type="FunFam" id="1.10.630.10:FF:000018">
    <property type="entry name" value="Cytochrome P450 monooxygenase"/>
    <property type="match status" value="1"/>
</dbReference>
<dbReference type="GO" id="GO:0006707">
    <property type="term" value="P:cholesterol catabolic process"/>
    <property type="evidence" value="ECO:0007669"/>
    <property type="project" value="TreeGrafter"/>
</dbReference>
<evidence type="ECO:0000256" key="4">
    <source>
        <dbReference type="ARBA" id="ARBA00023002"/>
    </source>
</evidence>
<proteinExistence type="inferred from homology"/>
<evidence type="ECO:0000313" key="9">
    <source>
        <dbReference type="Proteomes" id="UP000011682"/>
    </source>
</evidence>
<dbReference type="PROSITE" id="PS00086">
    <property type="entry name" value="CYTOCHROME_P450"/>
    <property type="match status" value="1"/>
</dbReference>
<dbReference type="PANTHER" id="PTHR46696">
    <property type="entry name" value="P450, PUTATIVE (EUROFUNG)-RELATED"/>
    <property type="match status" value="1"/>
</dbReference>
<sequence length="413" mass="46189">MQSSDYNPFSAAVQADPYPYYTTLRDQGPVYFNEQFGWYIVSRYEDVVAIIKNPAVFSSVRAVVSPDKFDAAEQVAPQALRPVRRGVLIGEDPPTHTKNRGLVSKAFTPKRTAEMEPRIRQLVRELIARLPRSGEFDLIRDLAEPLPVIVIAEMLGVEPERRHDFKRWSDDAVATAYALVRGTDLSRIEDSAREMNAYMVQSLDARRREPREDLTQALLDNGVREGVLSVEDAVDFCRLLLLAGNETTTNLLGNGMRALLGQPDQVRKLTREPALIPNAVEEMLRYDSAAQALFRKTTREVEVAGTRIPAEASVLVLVGSANRDPRKFPEPDRFDVTRDIVGQVAFGHGIHFCLGASLARLEARVVLEELLTPDRQLSLVPDQQLKNVEHFLLRGLKSLRVRTEPAPASLANA</sequence>
<comment type="similarity">
    <text evidence="1 7">Belongs to the cytochrome P450 family.</text>
</comment>
<dbReference type="eggNOG" id="COG2124">
    <property type="taxonomic scope" value="Bacteria"/>
</dbReference>
<dbReference type="GO" id="GO:0036199">
    <property type="term" value="F:cholest-4-en-3-one 26-monooxygenase activity"/>
    <property type="evidence" value="ECO:0007669"/>
    <property type="project" value="TreeGrafter"/>
</dbReference>
<comment type="caution">
    <text evidence="8">The sequence shown here is derived from an EMBL/GenBank/DDBJ whole genome shotgun (WGS) entry which is preliminary data.</text>
</comment>
<evidence type="ECO:0000256" key="5">
    <source>
        <dbReference type="ARBA" id="ARBA00023004"/>
    </source>
</evidence>
<dbReference type="GO" id="GO:0005506">
    <property type="term" value="F:iron ion binding"/>
    <property type="evidence" value="ECO:0007669"/>
    <property type="project" value="InterPro"/>
</dbReference>
<evidence type="ECO:0000256" key="2">
    <source>
        <dbReference type="ARBA" id="ARBA00022617"/>
    </source>
</evidence>
<dbReference type="InterPro" id="IPR002397">
    <property type="entry name" value="Cyt_P450_B"/>
</dbReference>
<dbReference type="SUPFAM" id="SSF48264">
    <property type="entry name" value="Cytochrome P450"/>
    <property type="match status" value="1"/>
</dbReference>
<dbReference type="PANTHER" id="PTHR46696:SF4">
    <property type="entry name" value="BIOTIN BIOSYNTHESIS CYTOCHROME P450"/>
    <property type="match status" value="1"/>
</dbReference>
<evidence type="ECO:0000256" key="7">
    <source>
        <dbReference type="RuleBase" id="RU000461"/>
    </source>
</evidence>
<dbReference type="RefSeq" id="WP_002630614.1">
    <property type="nucleotide sequence ID" value="NZ_ANAH02000075.1"/>
</dbReference>
<dbReference type="OrthoDB" id="4511384at2"/>
<reference evidence="8" key="1">
    <citation type="submission" date="2013-05" db="EMBL/GenBank/DDBJ databases">
        <title>Genome assembly of Cystobacter fuscus DSM 2262.</title>
        <authorList>
            <person name="Sharma G."/>
            <person name="Khatri I."/>
            <person name="Kaur C."/>
            <person name="Mayilraj S."/>
            <person name="Subramanian S."/>
        </authorList>
    </citation>
    <scope>NUCLEOTIDE SEQUENCE [LARGE SCALE GENOMIC DNA]</scope>
    <source>
        <strain evidence="8">DSM 2262</strain>
    </source>
</reference>
<evidence type="ECO:0000256" key="6">
    <source>
        <dbReference type="ARBA" id="ARBA00023033"/>
    </source>
</evidence>
<dbReference type="AlphaFoldDB" id="S9Q147"/>
<dbReference type="Gene3D" id="1.10.630.10">
    <property type="entry name" value="Cytochrome P450"/>
    <property type="match status" value="1"/>
</dbReference>
<dbReference type="Pfam" id="PF00067">
    <property type="entry name" value="p450"/>
    <property type="match status" value="1"/>
</dbReference>
<protein>
    <submittedName>
        <fullName evidence="8">Cytochrome P450 hydroxylase</fullName>
    </submittedName>
</protein>
<evidence type="ECO:0000256" key="1">
    <source>
        <dbReference type="ARBA" id="ARBA00010617"/>
    </source>
</evidence>
<dbReference type="InterPro" id="IPR036396">
    <property type="entry name" value="Cyt_P450_sf"/>
</dbReference>
<dbReference type="EMBL" id="ANAH02000075">
    <property type="protein sequence ID" value="EPX54984.1"/>
    <property type="molecule type" value="Genomic_DNA"/>
</dbReference>
<dbReference type="InterPro" id="IPR017972">
    <property type="entry name" value="Cyt_P450_CS"/>
</dbReference>
<dbReference type="PRINTS" id="PR00359">
    <property type="entry name" value="BP450"/>
</dbReference>
<organism evidence="8 9">
    <name type="scientific">Cystobacter fuscus (strain ATCC 25194 / DSM 2262 / NBRC 100088 / M29)</name>
    <dbReference type="NCBI Taxonomy" id="1242864"/>
    <lineage>
        <taxon>Bacteria</taxon>
        <taxon>Pseudomonadati</taxon>
        <taxon>Myxococcota</taxon>
        <taxon>Myxococcia</taxon>
        <taxon>Myxococcales</taxon>
        <taxon>Cystobacterineae</taxon>
        <taxon>Archangiaceae</taxon>
        <taxon>Cystobacter</taxon>
    </lineage>
</organism>
<keyword evidence="2 7" id="KW-0349">Heme</keyword>
<keyword evidence="9" id="KW-1185">Reference proteome</keyword>
<dbReference type="InterPro" id="IPR001128">
    <property type="entry name" value="Cyt_P450"/>
</dbReference>
<dbReference type="GO" id="GO:0008395">
    <property type="term" value="F:steroid hydroxylase activity"/>
    <property type="evidence" value="ECO:0007669"/>
    <property type="project" value="TreeGrafter"/>
</dbReference>
<keyword evidence="4 7" id="KW-0560">Oxidoreductase</keyword>
<gene>
    <name evidence="8" type="ORF">D187_009723</name>
</gene>
<dbReference type="Proteomes" id="UP000011682">
    <property type="component" value="Unassembled WGS sequence"/>
</dbReference>
<name>S9Q147_CYSF2</name>
<keyword evidence="6 7" id="KW-0503">Monooxygenase</keyword>